<dbReference type="Proteomes" id="UP000254869">
    <property type="component" value="Unassembled WGS sequence"/>
</dbReference>
<dbReference type="AlphaFoldDB" id="A0A370I791"/>
<evidence type="ECO:0000313" key="2">
    <source>
        <dbReference type="Proteomes" id="UP000254869"/>
    </source>
</evidence>
<proteinExistence type="predicted"/>
<evidence type="ECO:0008006" key="3">
    <source>
        <dbReference type="Google" id="ProtNLM"/>
    </source>
</evidence>
<dbReference type="STRING" id="1210086.GCA_001613105_01540"/>
<evidence type="ECO:0000313" key="1">
    <source>
        <dbReference type="EMBL" id="RDI66593.1"/>
    </source>
</evidence>
<name>A0A370I791_9NOCA</name>
<keyword evidence="2" id="KW-1185">Reference proteome</keyword>
<accession>A0A370I791</accession>
<reference evidence="1 2" key="1">
    <citation type="submission" date="2018-07" db="EMBL/GenBank/DDBJ databases">
        <title>Genomic Encyclopedia of Type Strains, Phase IV (KMG-IV): sequencing the most valuable type-strain genomes for metagenomic binning, comparative biology and taxonomic classification.</title>
        <authorList>
            <person name="Goeker M."/>
        </authorList>
    </citation>
    <scope>NUCLEOTIDE SEQUENCE [LARGE SCALE GENOMIC DNA]</scope>
    <source>
        <strain evidence="1 2">DSM 44290</strain>
    </source>
</reference>
<gene>
    <name evidence="1" type="ORF">DFR76_104343</name>
</gene>
<sequence length="126" mass="13493">MAVGVSPDEWKRLLAQANDKQLALDPEVGRGLDRVCDDHIGRLQQVLDLIGGISRITGFGDFPSGTTLAAKFSHTAAGTDRSLETMVQQHIDTVNTVKEVLAKAISNFTTQDQSSATAITSTEVPQ</sequence>
<protein>
    <recommendedName>
        <fullName evidence="3">Excreted virulence factor EspC (Type VII ESX diderm)</fullName>
    </recommendedName>
</protein>
<comment type="caution">
    <text evidence="1">The sequence shown here is derived from an EMBL/GenBank/DDBJ whole genome shotgun (WGS) entry which is preliminary data.</text>
</comment>
<dbReference type="EMBL" id="QQBC01000004">
    <property type="protein sequence ID" value="RDI66593.1"/>
    <property type="molecule type" value="Genomic_DNA"/>
</dbReference>
<organism evidence="1 2">
    <name type="scientific">Nocardia pseudobrasiliensis</name>
    <dbReference type="NCBI Taxonomy" id="45979"/>
    <lineage>
        <taxon>Bacteria</taxon>
        <taxon>Bacillati</taxon>
        <taxon>Actinomycetota</taxon>
        <taxon>Actinomycetes</taxon>
        <taxon>Mycobacteriales</taxon>
        <taxon>Nocardiaceae</taxon>
        <taxon>Nocardia</taxon>
    </lineage>
</organism>